<evidence type="ECO:0000256" key="3">
    <source>
        <dbReference type="ARBA" id="ARBA00022794"/>
    </source>
</evidence>
<dbReference type="InterPro" id="IPR010796">
    <property type="entry name" value="C2_B9-type_dom"/>
</dbReference>
<comment type="caution">
    <text evidence="9">The sequence shown here is derived from an EMBL/GenBank/DDBJ whole genome shotgun (WGS) entry which is preliminary data.</text>
</comment>
<keyword evidence="2" id="KW-0963">Cytoplasm</keyword>
<feature type="non-terminal residue" evidence="9">
    <location>
        <position position="1"/>
    </location>
</feature>
<reference evidence="9 10" key="1">
    <citation type="submission" date="2020-02" db="EMBL/GenBank/DDBJ databases">
        <title>Bird 10,000 Genomes (B10K) Project - Family phase.</title>
        <authorList>
            <person name="Zhang G."/>
        </authorList>
    </citation>
    <scope>NUCLEOTIDE SEQUENCE [LARGE SCALE GENOMIC DNA]</scope>
    <source>
        <strain evidence="9">B10K-DU-013-51</strain>
        <tissue evidence="9">Mixed tissue sample</tissue>
    </source>
</reference>
<organism evidence="9 10">
    <name type="scientific">Ceyx cyanopectus</name>
    <name type="common">Indigo-banded kingfisher</name>
    <dbReference type="NCBI Taxonomy" id="390723"/>
    <lineage>
        <taxon>Eukaryota</taxon>
        <taxon>Metazoa</taxon>
        <taxon>Chordata</taxon>
        <taxon>Craniata</taxon>
        <taxon>Vertebrata</taxon>
        <taxon>Euteleostomi</taxon>
        <taxon>Archelosauria</taxon>
        <taxon>Archosauria</taxon>
        <taxon>Dinosauria</taxon>
        <taxon>Saurischia</taxon>
        <taxon>Theropoda</taxon>
        <taxon>Coelurosauria</taxon>
        <taxon>Aves</taxon>
        <taxon>Neognathae</taxon>
        <taxon>Neoaves</taxon>
        <taxon>Telluraves</taxon>
        <taxon>Coraciimorphae</taxon>
        <taxon>Coraciiformes</taxon>
        <taxon>Alcedinidae</taxon>
        <taxon>Ceyx</taxon>
    </lineage>
</organism>
<sequence>GAAWKLLSGSCSGQTQSDDPQAGDVSYWCHPLDVHWATKGLQGWPRLQLEVWGRDSLGRARPLGYGLCHVPSAAGSHALTCVTWAPRPGTWRQRLEGRVLGVGGAWAGEAPFRLARPADVIGDVTGAQRFRFRTEAAGDVHVELGVVLRHFGRYGVQA</sequence>
<evidence type="ECO:0000256" key="7">
    <source>
        <dbReference type="ARBA" id="ARBA00038411"/>
    </source>
</evidence>
<evidence type="ECO:0000256" key="1">
    <source>
        <dbReference type="ARBA" id="ARBA00004120"/>
    </source>
</evidence>
<proteinExistence type="inferred from homology"/>
<dbReference type="Proteomes" id="UP000586704">
    <property type="component" value="Unassembled WGS sequence"/>
</dbReference>
<keyword evidence="10" id="KW-1185">Reference proteome</keyword>
<dbReference type="GO" id="GO:0060271">
    <property type="term" value="P:cilium assembly"/>
    <property type="evidence" value="ECO:0007669"/>
    <property type="project" value="TreeGrafter"/>
</dbReference>
<evidence type="ECO:0000256" key="5">
    <source>
        <dbReference type="ARBA" id="ARBA00023273"/>
    </source>
</evidence>
<dbReference type="PROSITE" id="PS51381">
    <property type="entry name" value="C2_B9"/>
    <property type="match status" value="1"/>
</dbReference>
<dbReference type="OrthoDB" id="184109at2759"/>
<comment type="function">
    <text evidence="6">Component of the tectonic-like complex, a complex localized at the transition zone of primary cilia and acting as a barrier that prevents diffusion of transmembrane proteins between the cilia and plasma membranes.</text>
</comment>
<evidence type="ECO:0000313" key="10">
    <source>
        <dbReference type="Proteomes" id="UP000586704"/>
    </source>
</evidence>
<keyword evidence="4" id="KW-0206">Cytoskeleton</keyword>
<dbReference type="GO" id="GO:0036038">
    <property type="term" value="C:MKS complex"/>
    <property type="evidence" value="ECO:0007669"/>
    <property type="project" value="TreeGrafter"/>
</dbReference>
<protein>
    <recommendedName>
        <fullName evidence="8">B9 domain-containing protein 2</fullName>
    </recommendedName>
</protein>
<dbReference type="Pfam" id="PF07162">
    <property type="entry name" value="B9-C2"/>
    <property type="match status" value="1"/>
</dbReference>
<dbReference type="PANTHER" id="PTHR12968:SF2">
    <property type="entry name" value="B9 DOMAIN-CONTAINING PROTEIN 2"/>
    <property type="match status" value="1"/>
</dbReference>
<evidence type="ECO:0000256" key="4">
    <source>
        <dbReference type="ARBA" id="ARBA00023212"/>
    </source>
</evidence>
<name>A0A7L4NEG7_9AVES</name>
<dbReference type="AlphaFoldDB" id="A0A7L4NEG7"/>
<keyword evidence="3" id="KW-0970">Cilium biogenesis/degradation</keyword>
<evidence type="ECO:0000313" key="9">
    <source>
        <dbReference type="EMBL" id="NXY87338.1"/>
    </source>
</evidence>
<dbReference type="EMBL" id="VYZU01054694">
    <property type="protein sequence ID" value="NXY87338.1"/>
    <property type="molecule type" value="Genomic_DNA"/>
</dbReference>
<evidence type="ECO:0000256" key="6">
    <source>
        <dbReference type="ARBA" id="ARBA00037672"/>
    </source>
</evidence>
<evidence type="ECO:0000256" key="8">
    <source>
        <dbReference type="ARBA" id="ARBA00039272"/>
    </source>
</evidence>
<comment type="similarity">
    <text evidence="7">Belongs to the B9D family.</text>
</comment>
<accession>A0A7L4NEG7</accession>
<comment type="subcellular location">
    <subcellularLocation>
        <location evidence="1">Cytoplasm</location>
        <location evidence="1">Cytoskeleton</location>
        <location evidence="1">Cilium basal body</location>
    </subcellularLocation>
</comment>
<dbReference type="PANTHER" id="PTHR12968">
    <property type="entry name" value="B9 DOMAIN-CONTAINING"/>
    <property type="match status" value="1"/>
</dbReference>
<keyword evidence="5" id="KW-0966">Cell projection</keyword>
<gene>
    <name evidence="9" type="primary">B9d2</name>
    <name evidence="9" type="ORF">CEYCYA_R11711</name>
</gene>
<feature type="non-terminal residue" evidence="9">
    <location>
        <position position="158"/>
    </location>
</feature>
<evidence type="ECO:0000256" key="2">
    <source>
        <dbReference type="ARBA" id="ARBA00022490"/>
    </source>
</evidence>